<proteinExistence type="predicted"/>
<protein>
    <submittedName>
        <fullName evidence="1">Uncharacterized protein</fullName>
    </submittedName>
</protein>
<accession>A0A6C0IC23</accession>
<sequence length="272" mass="29068">MSNIATTTVGAFALNNSSAGESILVPSSSDVSGTFFTLPPSFSLQLQNGSLSNSGAQYLGLKALTNANYRSFTIPTTAVAEIYGIVPTLCVYYAQICTINASQSIYSLTLYITPSVTADDPVILLEHLAVREYTFVGDSNVINVDFPYVVYNTQTGDFETVTAFVTITMNYTPNTLVASLTNGTGSSTTVLFNFSFNGNKTSVSDIPTYPYIAETQLSTAQVGTLNKNALYNIGTSYMGAIFIIFTTQQTASISCFNPTDTYGAQIGAYQNV</sequence>
<dbReference type="EMBL" id="MN740156">
    <property type="protein sequence ID" value="QHT90611.1"/>
    <property type="molecule type" value="Genomic_DNA"/>
</dbReference>
<reference evidence="1" key="1">
    <citation type="journal article" date="2020" name="Nature">
        <title>Giant virus diversity and host interactions through global metagenomics.</title>
        <authorList>
            <person name="Schulz F."/>
            <person name="Roux S."/>
            <person name="Paez-Espino D."/>
            <person name="Jungbluth S."/>
            <person name="Walsh D.A."/>
            <person name="Denef V.J."/>
            <person name="McMahon K.D."/>
            <person name="Konstantinidis K.T."/>
            <person name="Eloe-Fadrosh E.A."/>
            <person name="Kyrpides N.C."/>
            <person name="Woyke T."/>
        </authorList>
    </citation>
    <scope>NUCLEOTIDE SEQUENCE</scope>
    <source>
        <strain evidence="1">GVMAG-M-3300023184-71</strain>
    </source>
</reference>
<evidence type="ECO:0000313" key="1">
    <source>
        <dbReference type="EMBL" id="QHT90611.1"/>
    </source>
</evidence>
<name>A0A6C0IC23_9ZZZZ</name>
<dbReference type="AlphaFoldDB" id="A0A6C0IC23"/>
<organism evidence="1">
    <name type="scientific">viral metagenome</name>
    <dbReference type="NCBI Taxonomy" id="1070528"/>
    <lineage>
        <taxon>unclassified sequences</taxon>
        <taxon>metagenomes</taxon>
        <taxon>organismal metagenomes</taxon>
    </lineage>
</organism>